<dbReference type="PANTHER" id="PTHR33930:SF2">
    <property type="entry name" value="BLR3452 PROTEIN"/>
    <property type="match status" value="1"/>
</dbReference>
<dbReference type="OrthoDB" id="1724882at2"/>
<accession>W0EBD8</accession>
<dbReference type="eggNOG" id="COG0599">
    <property type="taxonomic scope" value="Bacteria"/>
</dbReference>
<dbReference type="InterPro" id="IPR003779">
    <property type="entry name" value="CMD-like"/>
</dbReference>
<keyword evidence="2" id="KW-0575">Peroxidase</keyword>
<dbReference type="Pfam" id="PF02627">
    <property type="entry name" value="CMD"/>
    <property type="match status" value="1"/>
</dbReference>
<evidence type="ECO:0000313" key="3">
    <source>
        <dbReference type="Proteomes" id="UP000010847"/>
    </source>
</evidence>
<keyword evidence="3" id="KW-1185">Reference proteome</keyword>
<evidence type="ECO:0000313" key="2">
    <source>
        <dbReference type="EMBL" id="AHF06843.1"/>
    </source>
</evidence>
<feature type="domain" description="Carboxymuconolactone decarboxylase-like" evidence="1">
    <location>
        <begin position="15"/>
        <end position="86"/>
    </location>
</feature>
<dbReference type="HOGENOM" id="CLU_137228_5_1_9"/>
<dbReference type="STRING" id="871968.DESME_07035"/>
<dbReference type="SUPFAM" id="SSF69118">
    <property type="entry name" value="AhpD-like"/>
    <property type="match status" value="1"/>
</dbReference>
<gene>
    <name evidence="2" type="ORF">DESME_07035</name>
</gene>
<dbReference type="AlphaFoldDB" id="W0EBD8"/>
<protein>
    <submittedName>
        <fullName evidence="2">Alkylhydroperoxidase</fullName>
    </submittedName>
</protein>
<organism evidence="2 3">
    <name type="scientific">Desulfitobacterium metallireducens DSM 15288</name>
    <dbReference type="NCBI Taxonomy" id="871968"/>
    <lineage>
        <taxon>Bacteria</taxon>
        <taxon>Bacillati</taxon>
        <taxon>Bacillota</taxon>
        <taxon>Clostridia</taxon>
        <taxon>Eubacteriales</taxon>
        <taxon>Desulfitobacteriaceae</taxon>
        <taxon>Desulfitobacterium</taxon>
    </lineage>
</organism>
<keyword evidence="2" id="KW-0560">Oxidoreductase</keyword>
<dbReference type="GO" id="GO:0051920">
    <property type="term" value="F:peroxiredoxin activity"/>
    <property type="evidence" value="ECO:0007669"/>
    <property type="project" value="InterPro"/>
</dbReference>
<dbReference type="KEGG" id="dmt:DESME_07035"/>
<dbReference type="EMBL" id="CP007032">
    <property type="protein sequence ID" value="AHF06843.1"/>
    <property type="molecule type" value="Genomic_DNA"/>
</dbReference>
<dbReference type="Proteomes" id="UP000010847">
    <property type="component" value="Chromosome"/>
</dbReference>
<dbReference type="RefSeq" id="WP_006715475.1">
    <property type="nucleotide sequence ID" value="NZ_CP007032.1"/>
</dbReference>
<proteinExistence type="predicted"/>
<reference evidence="2 3" key="1">
    <citation type="submission" date="2013-12" db="EMBL/GenBank/DDBJ databases">
        <authorList>
            <consortium name="DOE Joint Genome Institute"/>
            <person name="Smidt H."/>
            <person name="Huntemann M."/>
            <person name="Han J."/>
            <person name="Chen A."/>
            <person name="Kyrpides N."/>
            <person name="Mavromatis K."/>
            <person name="Markowitz V."/>
            <person name="Palaniappan K."/>
            <person name="Ivanova N."/>
            <person name="Schaumberg A."/>
            <person name="Pati A."/>
            <person name="Liolios K."/>
            <person name="Nordberg H.P."/>
            <person name="Cantor M.N."/>
            <person name="Hua S.X."/>
            <person name="Woyke T."/>
        </authorList>
    </citation>
    <scope>NUCLEOTIDE SEQUENCE [LARGE SCALE GENOMIC DNA]</scope>
    <source>
        <strain evidence="3">DSM 15288</strain>
    </source>
</reference>
<evidence type="ECO:0000259" key="1">
    <source>
        <dbReference type="Pfam" id="PF02627"/>
    </source>
</evidence>
<dbReference type="InterPro" id="IPR029032">
    <property type="entry name" value="AhpD-like"/>
</dbReference>
<dbReference type="PANTHER" id="PTHR33930">
    <property type="entry name" value="ALKYL HYDROPEROXIDE REDUCTASE AHPD"/>
    <property type="match status" value="1"/>
</dbReference>
<sequence>MPLPPFLKALEQNDPEFAQAIEKIMGLSMGNGALDPKTKTLIALALDAAHGADQGVSSLAQQARAIGASDQEIAEALRIAYFATGNSILISSFVAFSKED</sequence>
<dbReference type="Gene3D" id="1.20.1290.10">
    <property type="entry name" value="AhpD-like"/>
    <property type="match status" value="1"/>
</dbReference>
<name>W0EBD8_9FIRM</name>